<comment type="caution">
    <text evidence="1">The sequence shown here is derived from an EMBL/GenBank/DDBJ whole genome shotgun (WGS) entry which is preliminary data.</text>
</comment>
<keyword evidence="2" id="KW-1185">Reference proteome</keyword>
<proteinExistence type="predicted"/>
<reference evidence="1" key="1">
    <citation type="submission" date="2021-02" db="EMBL/GenBank/DDBJ databases">
        <authorList>
            <person name="Nieuwenhuis M."/>
            <person name="Van De Peppel L.J.J."/>
        </authorList>
    </citation>
    <scope>NUCLEOTIDE SEQUENCE</scope>
    <source>
        <strain evidence="1">D49</strain>
    </source>
</reference>
<sequence length="197" mass="21610">MKGPPIRLPAALEDEPRQIIQTAFTFAQQGKAPAIDVERCLRIMSPTRFLNALWSELVVSASVGEMESCRRIATFVLAMPRSPITPPLLPIFLHLVVPSLIFAIDQQQPLPDQTIKVELLVTVVSSALTAALHLEIGIHLVTGEHRFALGQPSSAMARKFAADLRARQDNTSRAILQRMASSQSFAANFPVFMTELG</sequence>
<gene>
    <name evidence="1" type="ORF">H0H81_007504</name>
</gene>
<evidence type="ECO:0000313" key="1">
    <source>
        <dbReference type="EMBL" id="KAG5654090.1"/>
    </source>
</evidence>
<accession>A0A9P7KMS4</accession>
<reference evidence="1" key="2">
    <citation type="submission" date="2021-10" db="EMBL/GenBank/DDBJ databases">
        <title>Phylogenomics reveals ancestral predisposition of the termite-cultivated fungus Termitomyces towards a domesticated lifestyle.</title>
        <authorList>
            <person name="Auxier B."/>
            <person name="Grum-Grzhimaylo A."/>
            <person name="Cardenas M.E."/>
            <person name="Lodge J.D."/>
            <person name="Laessoe T."/>
            <person name="Pedersen O."/>
            <person name="Smith M.E."/>
            <person name="Kuyper T.W."/>
            <person name="Franco-Molano E.A."/>
            <person name="Baroni T.J."/>
            <person name="Aanen D.K."/>
        </authorList>
    </citation>
    <scope>NUCLEOTIDE SEQUENCE</scope>
    <source>
        <strain evidence="1">D49</strain>
    </source>
</reference>
<dbReference type="EMBL" id="JABCKI010000020">
    <property type="protein sequence ID" value="KAG5654090.1"/>
    <property type="molecule type" value="Genomic_DNA"/>
</dbReference>
<dbReference type="Proteomes" id="UP000717328">
    <property type="component" value="Unassembled WGS sequence"/>
</dbReference>
<name>A0A9P7KMS4_9AGAR</name>
<organism evidence="1 2">
    <name type="scientific">Sphagnurus paluster</name>
    <dbReference type="NCBI Taxonomy" id="117069"/>
    <lineage>
        <taxon>Eukaryota</taxon>
        <taxon>Fungi</taxon>
        <taxon>Dikarya</taxon>
        <taxon>Basidiomycota</taxon>
        <taxon>Agaricomycotina</taxon>
        <taxon>Agaricomycetes</taxon>
        <taxon>Agaricomycetidae</taxon>
        <taxon>Agaricales</taxon>
        <taxon>Tricholomatineae</taxon>
        <taxon>Lyophyllaceae</taxon>
        <taxon>Sphagnurus</taxon>
    </lineage>
</organism>
<protein>
    <submittedName>
        <fullName evidence="1">Uncharacterized protein</fullName>
    </submittedName>
</protein>
<dbReference type="OrthoDB" id="5549158at2759"/>
<dbReference type="AlphaFoldDB" id="A0A9P7KMS4"/>
<evidence type="ECO:0000313" key="2">
    <source>
        <dbReference type="Proteomes" id="UP000717328"/>
    </source>
</evidence>